<dbReference type="InParanoid" id="A0A409WWK7"/>
<keyword evidence="3" id="KW-1185">Reference proteome</keyword>
<dbReference type="Proteomes" id="UP000283269">
    <property type="component" value="Unassembled WGS sequence"/>
</dbReference>
<dbReference type="EMBL" id="NHYD01003091">
    <property type="protein sequence ID" value="PPQ82851.1"/>
    <property type="molecule type" value="Genomic_DNA"/>
</dbReference>
<reference evidence="2 3" key="1">
    <citation type="journal article" date="2018" name="Evol. Lett.">
        <title>Horizontal gene cluster transfer increased hallucinogenic mushroom diversity.</title>
        <authorList>
            <person name="Reynolds H.T."/>
            <person name="Vijayakumar V."/>
            <person name="Gluck-Thaler E."/>
            <person name="Korotkin H.B."/>
            <person name="Matheny P.B."/>
            <person name="Slot J.C."/>
        </authorList>
    </citation>
    <scope>NUCLEOTIDE SEQUENCE [LARGE SCALE GENOMIC DNA]</scope>
    <source>
        <strain evidence="2 3">2631</strain>
    </source>
</reference>
<gene>
    <name evidence="2" type="ORF">CVT25_009222</name>
</gene>
<sequence length="123" mass="14043">MVRTWVRLDELRALGAASWWRFANCAHKYTRLFGKKRQNVMPSSDQGTAHHKKNERKSYRTYLPTSDVHGGQETAYGLEYGEFAEKSGKQQQMSVFAIVVPLPPSLLPQFIPPSNHSSLHPFL</sequence>
<proteinExistence type="predicted"/>
<accession>A0A409WWK7</accession>
<evidence type="ECO:0000313" key="3">
    <source>
        <dbReference type="Proteomes" id="UP000283269"/>
    </source>
</evidence>
<organism evidence="2 3">
    <name type="scientific">Psilocybe cyanescens</name>
    <dbReference type="NCBI Taxonomy" id="93625"/>
    <lineage>
        <taxon>Eukaryota</taxon>
        <taxon>Fungi</taxon>
        <taxon>Dikarya</taxon>
        <taxon>Basidiomycota</taxon>
        <taxon>Agaricomycotina</taxon>
        <taxon>Agaricomycetes</taxon>
        <taxon>Agaricomycetidae</taxon>
        <taxon>Agaricales</taxon>
        <taxon>Agaricineae</taxon>
        <taxon>Strophariaceae</taxon>
        <taxon>Psilocybe</taxon>
    </lineage>
</organism>
<dbReference type="AlphaFoldDB" id="A0A409WWK7"/>
<evidence type="ECO:0000313" key="2">
    <source>
        <dbReference type="EMBL" id="PPQ82851.1"/>
    </source>
</evidence>
<name>A0A409WWK7_PSICY</name>
<comment type="caution">
    <text evidence="2">The sequence shown here is derived from an EMBL/GenBank/DDBJ whole genome shotgun (WGS) entry which is preliminary data.</text>
</comment>
<protein>
    <submittedName>
        <fullName evidence="2">Uncharacterized protein</fullName>
    </submittedName>
</protein>
<feature type="region of interest" description="Disordered" evidence="1">
    <location>
        <begin position="39"/>
        <end position="66"/>
    </location>
</feature>
<evidence type="ECO:0000256" key="1">
    <source>
        <dbReference type="SAM" id="MobiDB-lite"/>
    </source>
</evidence>